<name>A0AAJ0U6I3_9GAMM</name>
<gene>
    <name evidence="2" type="ORF">CKO40_16455</name>
</gene>
<dbReference type="InterPro" id="IPR011335">
    <property type="entry name" value="Restrct_endonuc-II-like"/>
</dbReference>
<protein>
    <recommendedName>
        <fullName evidence="1">Putative restriction endonuclease domain-containing protein</fullName>
    </recommendedName>
</protein>
<dbReference type="Proteomes" id="UP001296776">
    <property type="component" value="Unassembled WGS sequence"/>
</dbReference>
<organism evidence="2 3">
    <name type="scientific">Halochromatium glycolicum</name>
    <dbReference type="NCBI Taxonomy" id="85075"/>
    <lineage>
        <taxon>Bacteria</taxon>
        <taxon>Pseudomonadati</taxon>
        <taxon>Pseudomonadota</taxon>
        <taxon>Gammaproteobacteria</taxon>
        <taxon>Chromatiales</taxon>
        <taxon>Chromatiaceae</taxon>
        <taxon>Halochromatium</taxon>
    </lineage>
</organism>
<dbReference type="PANTHER" id="PTHR35400:SF1">
    <property type="entry name" value="SLR1083 PROTEIN"/>
    <property type="match status" value="1"/>
</dbReference>
<evidence type="ECO:0000313" key="2">
    <source>
        <dbReference type="EMBL" id="MBK1706097.1"/>
    </source>
</evidence>
<accession>A0AAJ0U6I3</accession>
<dbReference type="Pfam" id="PF05685">
    <property type="entry name" value="Uma2"/>
    <property type="match status" value="1"/>
</dbReference>
<feature type="domain" description="Putative restriction endonuclease" evidence="1">
    <location>
        <begin position="22"/>
        <end position="190"/>
    </location>
</feature>
<evidence type="ECO:0000313" key="3">
    <source>
        <dbReference type="Proteomes" id="UP001296776"/>
    </source>
</evidence>
<reference evidence="2" key="1">
    <citation type="submission" date="2017-08" db="EMBL/GenBank/DDBJ databases">
        <authorList>
            <person name="Imhoff J.F."/>
            <person name="Rahn T."/>
            <person name="Kuenzel S."/>
            <person name="Neulinger S.C."/>
        </authorList>
    </citation>
    <scope>NUCLEOTIDE SEQUENCE</scope>
    <source>
        <strain evidence="2">DSM 11080</strain>
    </source>
</reference>
<dbReference type="InterPro" id="IPR012296">
    <property type="entry name" value="Nuclease_put_TT1808"/>
</dbReference>
<dbReference type="AlphaFoldDB" id="A0AAJ0U6I3"/>
<dbReference type="SUPFAM" id="SSF52980">
    <property type="entry name" value="Restriction endonuclease-like"/>
    <property type="match status" value="1"/>
</dbReference>
<dbReference type="Gene3D" id="3.90.1570.10">
    <property type="entry name" value="tt1808, chain A"/>
    <property type="match status" value="1"/>
</dbReference>
<reference evidence="2" key="2">
    <citation type="journal article" date="2020" name="Microorganisms">
        <title>Osmotic Adaptation and Compatible Solute Biosynthesis of Phototrophic Bacteria as Revealed from Genome Analyses.</title>
        <authorList>
            <person name="Imhoff J.F."/>
            <person name="Rahn T."/>
            <person name="Kunzel S."/>
            <person name="Keller A."/>
            <person name="Neulinger S.C."/>
        </authorList>
    </citation>
    <scope>NUCLEOTIDE SEQUENCE</scope>
    <source>
        <strain evidence="2">DSM 11080</strain>
    </source>
</reference>
<proteinExistence type="predicted"/>
<dbReference type="RefSeq" id="WP_200347518.1">
    <property type="nucleotide sequence ID" value="NZ_NRSJ01000034.1"/>
</dbReference>
<dbReference type="PANTHER" id="PTHR35400">
    <property type="entry name" value="SLR1083 PROTEIN"/>
    <property type="match status" value="1"/>
</dbReference>
<comment type="caution">
    <text evidence="2">The sequence shown here is derived from an EMBL/GenBank/DDBJ whole genome shotgun (WGS) entry which is preliminary data.</text>
</comment>
<sequence>MTVVDTQPTLTELRPVFRLGVDAYHQMINAGIFDEDDRVELIEGELRAMPPIKPNHAGKNKRLNRLLTRGAGDDALVAVQDPLTLRPDSEPEPDLMLLRPREDFYENANPTPADTLLVIEICDTSPRYDQEIKVPLYAAHGVPEVWLLDLKQQRLEIYREPGADGYRVMLRPDPTEVVTPMLLPNLCIPVTEIWSTVS</sequence>
<evidence type="ECO:0000259" key="1">
    <source>
        <dbReference type="Pfam" id="PF05685"/>
    </source>
</evidence>
<dbReference type="CDD" id="cd06260">
    <property type="entry name" value="DUF820-like"/>
    <property type="match status" value="1"/>
</dbReference>
<keyword evidence="3" id="KW-1185">Reference proteome</keyword>
<dbReference type="EMBL" id="NRSJ01000034">
    <property type="protein sequence ID" value="MBK1706097.1"/>
    <property type="molecule type" value="Genomic_DNA"/>
</dbReference>
<dbReference type="InterPro" id="IPR008538">
    <property type="entry name" value="Uma2"/>
</dbReference>